<dbReference type="RefSeq" id="WP_009125986.1">
    <property type="nucleotide sequence ID" value="NZ_GL882666.1"/>
</dbReference>
<evidence type="ECO:0000313" key="1">
    <source>
        <dbReference type="EMBL" id="EGF54706.1"/>
    </source>
</evidence>
<dbReference type="EMBL" id="AFBN01000071">
    <property type="protein sequence ID" value="EGF54706.1"/>
    <property type="molecule type" value="Genomic_DNA"/>
</dbReference>
<protein>
    <recommendedName>
        <fullName evidence="3">DUF4294 domain-containing protein</fullName>
    </recommendedName>
</protein>
<evidence type="ECO:0000313" key="2">
    <source>
        <dbReference type="Proteomes" id="UP000003416"/>
    </source>
</evidence>
<evidence type="ECO:0008006" key="3">
    <source>
        <dbReference type="Google" id="ProtNLM"/>
    </source>
</evidence>
<dbReference type="eggNOG" id="ENOG502Z7JA">
    <property type="taxonomic scope" value="Bacteria"/>
</dbReference>
<keyword evidence="2" id="KW-1185">Reference proteome</keyword>
<reference evidence="1 2" key="1">
    <citation type="submission" date="2011-02" db="EMBL/GenBank/DDBJ databases">
        <authorList>
            <person name="Weinstock G."/>
            <person name="Sodergren E."/>
            <person name="Clifton S."/>
            <person name="Fulton L."/>
            <person name="Fulton B."/>
            <person name="Courtney L."/>
            <person name="Fronick C."/>
            <person name="Harrison M."/>
            <person name="Strong C."/>
            <person name="Farmer C."/>
            <person name="Delahaunty K."/>
            <person name="Markovic C."/>
            <person name="Hall O."/>
            <person name="Minx P."/>
            <person name="Tomlinson C."/>
            <person name="Mitreva M."/>
            <person name="Hou S."/>
            <person name="Chen J."/>
            <person name="Wollam A."/>
            <person name="Pepin K.H."/>
            <person name="Johnson M."/>
            <person name="Bhonagiri V."/>
            <person name="Zhang X."/>
            <person name="Suruliraj S."/>
            <person name="Warren W."/>
            <person name="Chinwalla A."/>
            <person name="Mardis E.R."/>
            <person name="Wilson R.K."/>
        </authorList>
    </citation>
    <scope>NUCLEOTIDE SEQUENCE [LARGE SCALE GENOMIC DNA]</scope>
    <source>
        <strain evidence="1 2">YIT 12057</strain>
    </source>
</reference>
<comment type="caution">
    <text evidence="1">The sequence shown here is derived from an EMBL/GenBank/DDBJ whole genome shotgun (WGS) entry which is preliminary data.</text>
</comment>
<organism evidence="1 2">
    <name type="scientific">Bacteroides fluxus YIT 12057</name>
    <dbReference type="NCBI Taxonomy" id="763034"/>
    <lineage>
        <taxon>Bacteria</taxon>
        <taxon>Pseudomonadati</taxon>
        <taxon>Bacteroidota</taxon>
        <taxon>Bacteroidia</taxon>
        <taxon>Bacteroidales</taxon>
        <taxon>Bacteroidaceae</taxon>
        <taxon>Bacteroides</taxon>
    </lineage>
</organism>
<proteinExistence type="predicted"/>
<accession>F3PVG9</accession>
<dbReference type="GeneID" id="86050221"/>
<gene>
    <name evidence="1" type="ORF">HMPREF9446_02747</name>
</gene>
<dbReference type="AlphaFoldDB" id="F3PVG9"/>
<dbReference type="Pfam" id="PF14127">
    <property type="entry name" value="DUF4294"/>
    <property type="match status" value="1"/>
</dbReference>
<sequence>MNIRLNIVIFIMFLLFGNTVCRAQQQSAPGTRKNIYLTPMCVYEGDTIPYIKLPTVYIFKPLKFKNKREMAKYYKLIRDVKKVLPISKEINRAIIETYEYMMTLPNEKARQKHMKAVEKSLKEQYTPRMKKLSFAQGKLLIKLVDRQTHSTGYELVKAFMGPFKAGFYQTFAALFGASLKKQYDPMGDDALTERVILMVENGQL</sequence>
<dbReference type="STRING" id="763034.HMPREF9446_02747"/>
<dbReference type="Proteomes" id="UP000003416">
    <property type="component" value="Unassembled WGS sequence"/>
</dbReference>
<dbReference type="HOGENOM" id="CLU_089286_1_0_10"/>
<name>F3PVG9_9BACE</name>
<dbReference type="InterPro" id="IPR025636">
    <property type="entry name" value="DUF4294"/>
</dbReference>